<dbReference type="EnsemblPlants" id="MELO3C031484.2.1">
    <property type="protein sequence ID" value="MELO3C031484.2.1"/>
    <property type="gene ID" value="MELO3C031484.2"/>
</dbReference>
<evidence type="ECO:0008006" key="2">
    <source>
        <dbReference type="Google" id="ProtNLM"/>
    </source>
</evidence>
<proteinExistence type="predicted"/>
<protein>
    <recommendedName>
        <fullName evidence="2">23 kDa jasmonate-induced protein-like</fullName>
    </recommendedName>
</protein>
<dbReference type="PANTHER" id="PTHR36482:SF5">
    <property type="entry name" value="23 KDA JASMONATE-INDUCED PROTEIN-LIKE"/>
    <property type="match status" value="1"/>
</dbReference>
<dbReference type="InterPro" id="IPR049065">
    <property type="entry name" value="Nakanori"/>
</dbReference>
<dbReference type="AlphaFoldDB" id="A0A9I9EBG2"/>
<sequence length="262" mass="29165">MIRNVFGKAVTKSTALSLLEYKNKDESAISSVDLAKVALALKNSQGKGKDEEEVLRSVQIVREICGRKQEEEFCTLGWIYNATGSAITLLDTHNGRGKLAASTLYPVRIENGQWGMFLHEQSCLESSGAVVYEGYNSDYLQICYWCVAWKNRSMSSSPQVHVKIGRDIDWCKNEWNNVYRTLENSGSLHRIKEKGWLSVISASARPNVVFEALLTMDHDHLLGRSAFAEDALLERCLIGKCLDGEENGAGGALPEKSDLRNT</sequence>
<organism evidence="1">
    <name type="scientific">Cucumis melo</name>
    <name type="common">Muskmelon</name>
    <dbReference type="NCBI Taxonomy" id="3656"/>
    <lineage>
        <taxon>Eukaryota</taxon>
        <taxon>Viridiplantae</taxon>
        <taxon>Streptophyta</taxon>
        <taxon>Embryophyta</taxon>
        <taxon>Tracheophyta</taxon>
        <taxon>Spermatophyta</taxon>
        <taxon>Magnoliopsida</taxon>
        <taxon>eudicotyledons</taxon>
        <taxon>Gunneridae</taxon>
        <taxon>Pentapetalae</taxon>
        <taxon>rosids</taxon>
        <taxon>fabids</taxon>
        <taxon>Cucurbitales</taxon>
        <taxon>Cucurbitaceae</taxon>
        <taxon>Benincaseae</taxon>
        <taxon>Cucumis</taxon>
    </lineage>
</organism>
<name>A0A9I9EBG2_CUCME</name>
<dbReference type="InterPro" id="IPR053085">
    <property type="entry name" value="Jasmonate-induced_protein"/>
</dbReference>
<accession>A0A9I9EBG2</accession>
<dbReference type="PANTHER" id="PTHR36482">
    <property type="entry name" value="OSJNBA0024J22.15 PROTEIN"/>
    <property type="match status" value="1"/>
</dbReference>
<dbReference type="Gramene" id="MELO3C031484.2.1">
    <property type="protein sequence ID" value="MELO3C031484.2.1"/>
    <property type="gene ID" value="MELO3C031484.2"/>
</dbReference>
<reference evidence="1" key="1">
    <citation type="submission" date="2023-03" db="UniProtKB">
        <authorList>
            <consortium name="EnsemblPlants"/>
        </authorList>
    </citation>
    <scope>IDENTIFICATION</scope>
</reference>
<dbReference type="Pfam" id="PF21230">
    <property type="entry name" value="Nakanori"/>
    <property type="match status" value="1"/>
</dbReference>
<evidence type="ECO:0000313" key="1">
    <source>
        <dbReference type="EnsemblPlants" id="MELO3C031484.2.1"/>
    </source>
</evidence>